<dbReference type="InterPro" id="IPR000889">
    <property type="entry name" value="Glutathione_peroxidase"/>
</dbReference>
<dbReference type="EMBL" id="CP011125">
    <property type="protein sequence ID" value="AKF11704.1"/>
    <property type="molecule type" value="Genomic_DNA"/>
</dbReference>
<evidence type="ECO:0000256" key="1">
    <source>
        <dbReference type="ARBA" id="ARBA00006926"/>
    </source>
</evidence>
<evidence type="ECO:0000256" key="2">
    <source>
        <dbReference type="ARBA" id="ARBA00022559"/>
    </source>
</evidence>
<dbReference type="PIRSF" id="PIRSF000303">
    <property type="entry name" value="Glutathion_perox"/>
    <property type="match status" value="1"/>
</dbReference>
<dbReference type="CDD" id="cd00340">
    <property type="entry name" value="GSH_Peroxidase"/>
    <property type="match status" value="1"/>
</dbReference>
<dbReference type="InterPro" id="IPR036249">
    <property type="entry name" value="Thioredoxin-like_sf"/>
</dbReference>
<gene>
    <name evidence="6" type="ORF">DB32_008853</name>
</gene>
<dbReference type="GO" id="GO:0004601">
    <property type="term" value="F:peroxidase activity"/>
    <property type="evidence" value="ECO:0007669"/>
    <property type="project" value="UniProtKB-KW"/>
</dbReference>
<sequence>MTTLHDFQVKTIDGATKSLADYRGKALLVVNVASQCGLTPQYSKLQSLYEQYGAKGAEVLGFPCNQFMGQEPGTENEIKTFCETSYGVTFPLFSKIEVNGGGAHPLYQWLKGETGGGDIQWNFEKFVVGKDGRVVERFSPKTAPDDPKIVAALQRALG</sequence>
<keyword evidence="2 5" id="KW-0575">Peroxidase</keyword>
<dbReference type="PROSITE" id="PS51355">
    <property type="entry name" value="GLUTATHIONE_PEROXID_3"/>
    <property type="match status" value="1"/>
</dbReference>
<dbReference type="PROSITE" id="PS00460">
    <property type="entry name" value="GLUTATHIONE_PEROXID_1"/>
    <property type="match status" value="1"/>
</dbReference>
<dbReference type="Pfam" id="PF00255">
    <property type="entry name" value="GSHPx"/>
    <property type="match status" value="1"/>
</dbReference>
<dbReference type="RefSeq" id="WP_053238543.1">
    <property type="nucleotide sequence ID" value="NZ_CP011125.1"/>
</dbReference>
<dbReference type="Proteomes" id="UP000034883">
    <property type="component" value="Chromosome"/>
</dbReference>
<evidence type="ECO:0000313" key="7">
    <source>
        <dbReference type="Proteomes" id="UP000034883"/>
    </source>
</evidence>
<keyword evidence="3 5" id="KW-0560">Oxidoreductase</keyword>
<dbReference type="AlphaFoldDB" id="A0A0F6SI75"/>
<dbReference type="GO" id="GO:0034599">
    <property type="term" value="P:cellular response to oxidative stress"/>
    <property type="evidence" value="ECO:0007669"/>
    <property type="project" value="TreeGrafter"/>
</dbReference>
<dbReference type="OrthoDB" id="9809733at2"/>
<dbReference type="InterPro" id="IPR029759">
    <property type="entry name" value="GPX_AS"/>
</dbReference>
<dbReference type="PRINTS" id="PR01011">
    <property type="entry name" value="GLUTPROXDASE"/>
</dbReference>
<dbReference type="FunFam" id="3.40.30.10:FF:000010">
    <property type="entry name" value="Glutathione peroxidase"/>
    <property type="match status" value="1"/>
</dbReference>
<evidence type="ECO:0000256" key="3">
    <source>
        <dbReference type="ARBA" id="ARBA00023002"/>
    </source>
</evidence>
<evidence type="ECO:0000256" key="5">
    <source>
        <dbReference type="RuleBase" id="RU000499"/>
    </source>
</evidence>
<dbReference type="InterPro" id="IPR029760">
    <property type="entry name" value="GPX_CS"/>
</dbReference>
<proteinExistence type="inferred from homology"/>
<evidence type="ECO:0000313" key="6">
    <source>
        <dbReference type="EMBL" id="AKF11704.1"/>
    </source>
</evidence>
<comment type="similarity">
    <text evidence="1 5">Belongs to the glutathione peroxidase family.</text>
</comment>
<dbReference type="PANTHER" id="PTHR11592:SF40">
    <property type="entry name" value="THIOREDOXIN_GLUTATHIONE PEROXIDASE BTUE"/>
    <property type="match status" value="1"/>
</dbReference>
<name>A0A0F6SI75_9BACT</name>
<dbReference type="Gene3D" id="3.40.30.10">
    <property type="entry name" value="Glutaredoxin"/>
    <property type="match status" value="1"/>
</dbReference>
<organism evidence="6 7">
    <name type="scientific">Sandaracinus amylolyticus</name>
    <dbReference type="NCBI Taxonomy" id="927083"/>
    <lineage>
        <taxon>Bacteria</taxon>
        <taxon>Pseudomonadati</taxon>
        <taxon>Myxococcota</taxon>
        <taxon>Polyangia</taxon>
        <taxon>Polyangiales</taxon>
        <taxon>Sandaracinaceae</taxon>
        <taxon>Sandaracinus</taxon>
    </lineage>
</organism>
<protein>
    <recommendedName>
        <fullName evidence="5">Glutathione peroxidase</fullName>
    </recommendedName>
</protein>
<dbReference type="STRING" id="927083.DB32_008853"/>
<reference evidence="6 7" key="1">
    <citation type="submission" date="2015-03" db="EMBL/GenBank/DDBJ databases">
        <title>Genome assembly of Sandaracinus amylolyticus DSM 53668.</title>
        <authorList>
            <person name="Sharma G."/>
            <person name="Subramanian S."/>
        </authorList>
    </citation>
    <scope>NUCLEOTIDE SEQUENCE [LARGE SCALE GENOMIC DNA]</scope>
    <source>
        <strain evidence="6 7">DSM 53668</strain>
    </source>
</reference>
<dbReference type="KEGG" id="samy:DB32_008853"/>
<keyword evidence="7" id="KW-1185">Reference proteome</keyword>
<evidence type="ECO:0000256" key="4">
    <source>
        <dbReference type="PIRSR" id="PIRSR000303-1"/>
    </source>
</evidence>
<dbReference type="PANTHER" id="PTHR11592">
    <property type="entry name" value="GLUTATHIONE PEROXIDASE"/>
    <property type="match status" value="1"/>
</dbReference>
<dbReference type="SUPFAM" id="SSF52833">
    <property type="entry name" value="Thioredoxin-like"/>
    <property type="match status" value="1"/>
</dbReference>
<feature type="active site" evidence="4">
    <location>
        <position position="36"/>
    </location>
</feature>
<dbReference type="PROSITE" id="PS00763">
    <property type="entry name" value="GLUTATHIONE_PEROXID_2"/>
    <property type="match status" value="1"/>
</dbReference>
<accession>A0A0F6SI75</accession>